<dbReference type="AlphaFoldDB" id="A0A378F4T7"/>
<keyword evidence="2 3" id="KW-0808">Transferase</keyword>
<dbReference type="InterPro" id="IPR000811">
    <property type="entry name" value="Glyco_trans_35"/>
</dbReference>
<evidence type="ECO:0000313" key="3">
    <source>
        <dbReference type="EMBL" id="STW40032.1"/>
    </source>
</evidence>
<comment type="catalytic activity">
    <reaction evidence="2">
        <text>[(1-&gt;4)-alpha-D-glucosyl](n) + phosphate = [(1-&gt;4)-alpha-D-glucosyl](n-1) + alpha-D-glucose 1-phosphate</text>
        <dbReference type="Rhea" id="RHEA:41732"/>
        <dbReference type="Rhea" id="RHEA-COMP:9584"/>
        <dbReference type="Rhea" id="RHEA-COMP:9586"/>
        <dbReference type="ChEBI" id="CHEBI:15444"/>
        <dbReference type="ChEBI" id="CHEBI:43474"/>
        <dbReference type="ChEBI" id="CHEBI:58601"/>
        <dbReference type="EC" id="2.4.1.1"/>
    </reaction>
</comment>
<dbReference type="EMBL" id="UGNC01000004">
    <property type="protein sequence ID" value="STW40032.1"/>
    <property type="molecule type" value="Genomic_DNA"/>
</dbReference>
<keyword evidence="2" id="KW-0663">Pyridoxal phosphate</keyword>
<name>A0A378F4T7_KLEPN</name>
<evidence type="ECO:0000313" key="4">
    <source>
        <dbReference type="Proteomes" id="UP000255167"/>
    </source>
</evidence>
<dbReference type="GO" id="GO:0005980">
    <property type="term" value="P:glycogen catabolic process"/>
    <property type="evidence" value="ECO:0007669"/>
    <property type="project" value="TreeGrafter"/>
</dbReference>
<sequence length="145" mass="16679">MNGALTIGTYDGANIEIREAVGIDNFYLFGAVAEEIEESRRLGHHHNFYHQNPAMARVVDTLVSGLFTSDRELFAPLHHMLTEGDHYCHLLDFDSYCQAQRQAMADFELPEQWHRRALLNICRMGEFSSDRTIRGYARDIWGITC</sequence>
<dbReference type="PANTHER" id="PTHR11468:SF3">
    <property type="entry name" value="GLYCOGEN PHOSPHORYLASE, LIVER FORM"/>
    <property type="match status" value="1"/>
</dbReference>
<organism evidence="3 4">
    <name type="scientific">Klebsiella pneumoniae</name>
    <dbReference type="NCBI Taxonomy" id="573"/>
    <lineage>
        <taxon>Bacteria</taxon>
        <taxon>Pseudomonadati</taxon>
        <taxon>Pseudomonadota</taxon>
        <taxon>Gammaproteobacteria</taxon>
        <taxon>Enterobacterales</taxon>
        <taxon>Enterobacteriaceae</taxon>
        <taxon>Klebsiella/Raoultella group</taxon>
        <taxon>Klebsiella</taxon>
        <taxon>Klebsiella pneumoniae complex</taxon>
    </lineage>
</organism>
<comment type="similarity">
    <text evidence="1 2">Belongs to the glycogen phosphorylase family.</text>
</comment>
<gene>
    <name evidence="3" type="primary">malP_1</name>
    <name evidence="3" type="ORF">NCTC9617_01566</name>
</gene>
<dbReference type="GO" id="GO:0005737">
    <property type="term" value="C:cytoplasm"/>
    <property type="evidence" value="ECO:0007669"/>
    <property type="project" value="TreeGrafter"/>
</dbReference>
<dbReference type="Gene3D" id="3.40.50.2000">
    <property type="entry name" value="Glycogen Phosphorylase B"/>
    <property type="match status" value="2"/>
</dbReference>
<proteinExistence type="inferred from homology"/>
<comment type="cofactor">
    <cofactor evidence="2">
        <name>pyridoxal 5'-phosphate</name>
        <dbReference type="ChEBI" id="CHEBI:597326"/>
    </cofactor>
</comment>
<comment type="function">
    <text evidence="2">Allosteric enzyme that catalyzes the rate-limiting step in glycogen catabolism, the phosphorolytic cleavage of glycogen to produce glucose-1-phosphate, and plays a central role in maintaining cellular and organismal glucose homeostasis.</text>
</comment>
<reference evidence="3 4" key="1">
    <citation type="submission" date="2018-06" db="EMBL/GenBank/DDBJ databases">
        <authorList>
            <consortium name="Pathogen Informatics"/>
            <person name="Doyle S."/>
        </authorList>
    </citation>
    <scope>NUCLEOTIDE SEQUENCE [LARGE SCALE GENOMIC DNA]</scope>
    <source>
        <strain evidence="3 4">NCTC9617</strain>
    </source>
</reference>
<protein>
    <recommendedName>
        <fullName evidence="2">Alpha-1,4 glucan phosphorylase</fullName>
        <ecNumber evidence="2">2.4.1.1</ecNumber>
    </recommendedName>
</protein>
<dbReference type="Proteomes" id="UP000255167">
    <property type="component" value="Unassembled WGS sequence"/>
</dbReference>
<dbReference type="PANTHER" id="PTHR11468">
    <property type="entry name" value="GLYCOGEN PHOSPHORYLASE"/>
    <property type="match status" value="1"/>
</dbReference>
<dbReference type="GO" id="GO:0008184">
    <property type="term" value="F:glycogen phosphorylase activity"/>
    <property type="evidence" value="ECO:0007669"/>
    <property type="project" value="InterPro"/>
</dbReference>
<dbReference type="GO" id="GO:0030170">
    <property type="term" value="F:pyridoxal phosphate binding"/>
    <property type="evidence" value="ECO:0007669"/>
    <property type="project" value="TreeGrafter"/>
</dbReference>
<keyword evidence="2" id="KW-0119">Carbohydrate metabolism</keyword>
<keyword evidence="2 3" id="KW-0328">Glycosyltransferase</keyword>
<accession>A0A378F4T7</accession>
<dbReference type="SUPFAM" id="SSF53756">
    <property type="entry name" value="UDP-Glycosyltransferase/glycogen phosphorylase"/>
    <property type="match status" value="1"/>
</dbReference>
<evidence type="ECO:0000256" key="1">
    <source>
        <dbReference type="ARBA" id="ARBA00006047"/>
    </source>
</evidence>
<dbReference type="EC" id="2.4.1.1" evidence="2"/>
<evidence type="ECO:0000256" key="2">
    <source>
        <dbReference type="RuleBase" id="RU000587"/>
    </source>
</evidence>
<dbReference type="Pfam" id="PF00343">
    <property type="entry name" value="Phosphorylase"/>
    <property type="match status" value="1"/>
</dbReference>